<gene>
    <name evidence="2" type="ORF">B0H66DRAFT_625875</name>
</gene>
<comment type="caution">
    <text evidence="2">The sequence shown here is derived from an EMBL/GenBank/DDBJ whole genome shotgun (WGS) entry which is preliminary data.</text>
</comment>
<protein>
    <submittedName>
        <fullName evidence="2">Uncharacterized protein</fullName>
    </submittedName>
</protein>
<proteinExistence type="predicted"/>
<evidence type="ECO:0000313" key="3">
    <source>
        <dbReference type="Proteomes" id="UP001283341"/>
    </source>
</evidence>
<dbReference type="Proteomes" id="UP001283341">
    <property type="component" value="Unassembled WGS sequence"/>
</dbReference>
<feature type="compositionally biased region" description="Low complexity" evidence="1">
    <location>
        <begin position="215"/>
        <end position="235"/>
    </location>
</feature>
<sequence>MNNHTTQKTLYLKVSITELQHKLSEQKMDIQHLQDSLRYEDGSLDTLHDKTRRLKMLRAMDKDLNSRLDEAIQSWKDLGHEISSMGLPLESGPAIPWPTCTERSKRKRQQTSPDLDDLAVGYTEKVYQQVQPEYETMPRASSVNAVDAEVDAIRNFAWWMQEDDHYGLLSPLEEAQVERAARAVKRHRIGASRPEALRRAAQEWWEEMARKQQQRQRQQQQQQQQQPQQQAPRQQWAPYSQTMAPNPPSQVMPGNSQTTVPRPTALPIPMLGTFNIAPRPATPVNRRMPILGTFKTKIGGSASTPHTNGSRRTSGVQQLNDHDEFDSTILSGEPSAPFSPEPTRTDDDSPSFNASYQIQDTGKAKDEHPSSATVNRRLPVLGTFRASSASTPRTRGSRRCSGVQLENDHEEFDSSLLSEEPSALFSPAQAGTDDSLSFNSSYHIPDTSTAKDQGPSSDATIPEDADASYTSQSRI</sequence>
<reference evidence="2" key="1">
    <citation type="journal article" date="2023" name="Mol. Phylogenet. Evol.">
        <title>Genome-scale phylogeny and comparative genomics of the fungal order Sordariales.</title>
        <authorList>
            <person name="Hensen N."/>
            <person name="Bonometti L."/>
            <person name="Westerberg I."/>
            <person name="Brannstrom I.O."/>
            <person name="Guillou S."/>
            <person name="Cros-Aarteil S."/>
            <person name="Calhoun S."/>
            <person name="Haridas S."/>
            <person name="Kuo A."/>
            <person name="Mondo S."/>
            <person name="Pangilinan J."/>
            <person name="Riley R."/>
            <person name="LaButti K."/>
            <person name="Andreopoulos B."/>
            <person name="Lipzen A."/>
            <person name="Chen C."/>
            <person name="Yan M."/>
            <person name="Daum C."/>
            <person name="Ng V."/>
            <person name="Clum A."/>
            <person name="Steindorff A."/>
            <person name="Ohm R.A."/>
            <person name="Martin F."/>
            <person name="Silar P."/>
            <person name="Natvig D.O."/>
            <person name="Lalanne C."/>
            <person name="Gautier V."/>
            <person name="Ament-Velasquez S.L."/>
            <person name="Kruys A."/>
            <person name="Hutchinson M.I."/>
            <person name="Powell A.J."/>
            <person name="Barry K."/>
            <person name="Miller A.N."/>
            <person name="Grigoriev I.V."/>
            <person name="Debuchy R."/>
            <person name="Gladieux P."/>
            <person name="Hiltunen Thoren M."/>
            <person name="Johannesson H."/>
        </authorList>
    </citation>
    <scope>NUCLEOTIDE SEQUENCE</scope>
    <source>
        <strain evidence="2">CBS 118394</strain>
    </source>
</reference>
<name>A0AAE0I1J1_9PEZI</name>
<dbReference type="AlphaFoldDB" id="A0AAE0I1J1"/>
<feature type="compositionally biased region" description="Polar residues" evidence="1">
    <location>
        <begin position="385"/>
        <end position="394"/>
    </location>
</feature>
<feature type="compositionally biased region" description="Polar residues" evidence="1">
    <location>
        <begin position="432"/>
        <end position="459"/>
    </location>
</feature>
<dbReference type="EMBL" id="JAUEDM010000005">
    <property type="protein sequence ID" value="KAK3316589.1"/>
    <property type="molecule type" value="Genomic_DNA"/>
</dbReference>
<organism evidence="2 3">
    <name type="scientific">Apodospora peruviana</name>
    <dbReference type="NCBI Taxonomy" id="516989"/>
    <lineage>
        <taxon>Eukaryota</taxon>
        <taxon>Fungi</taxon>
        <taxon>Dikarya</taxon>
        <taxon>Ascomycota</taxon>
        <taxon>Pezizomycotina</taxon>
        <taxon>Sordariomycetes</taxon>
        <taxon>Sordariomycetidae</taxon>
        <taxon>Sordariales</taxon>
        <taxon>Lasiosphaeriaceae</taxon>
        <taxon>Apodospora</taxon>
    </lineage>
</organism>
<accession>A0AAE0I1J1</accession>
<evidence type="ECO:0000256" key="1">
    <source>
        <dbReference type="SAM" id="MobiDB-lite"/>
    </source>
</evidence>
<reference evidence="2" key="2">
    <citation type="submission" date="2023-06" db="EMBL/GenBank/DDBJ databases">
        <authorList>
            <consortium name="Lawrence Berkeley National Laboratory"/>
            <person name="Haridas S."/>
            <person name="Hensen N."/>
            <person name="Bonometti L."/>
            <person name="Westerberg I."/>
            <person name="Brannstrom I.O."/>
            <person name="Guillou S."/>
            <person name="Cros-Aarteil S."/>
            <person name="Calhoun S."/>
            <person name="Kuo A."/>
            <person name="Mondo S."/>
            <person name="Pangilinan J."/>
            <person name="Riley R."/>
            <person name="Labutti K."/>
            <person name="Andreopoulos B."/>
            <person name="Lipzen A."/>
            <person name="Chen C."/>
            <person name="Yanf M."/>
            <person name="Daum C."/>
            <person name="Ng V."/>
            <person name="Clum A."/>
            <person name="Steindorff A."/>
            <person name="Ohm R."/>
            <person name="Martin F."/>
            <person name="Silar P."/>
            <person name="Natvig D."/>
            <person name="Lalanne C."/>
            <person name="Gautier V."/>
            <person name="Ament-Velasquez S.L."/>
            <person name="Kruys A."/>
            <person name="Hutchinson M.I."/>
            <person name="Powell A.J."/>
            <person name="Barry K."/>
            <person name="Miller A.N."/>
            <person name="Grigoriev I.V."/>
            <person name="Debuchy R."/>
            <person name="Gladieux P."/>
            <person name="Thoren M.H."/>
            <person name="Johannesson H."/>
        </authorList>
    </citation>
    <scope>NUCLEOTIDE SEQUENCE</scope>
    <source>
        <strain evidence="2">CBS 118394</strain>
    </source>
</reference>
<feature type="compositionally biased region" description="Polar residues" evidence="1">
    <location>
        <begin position="301"/>
        <end position="319"/>
    </location>
</feature>
<feature type="region of interest" description="Disordered" evidence="1">
    <location>
        <begin position="208"/>
        <end position="266"/>
    </location>
</feature>
<feature type="region of interest" description="Disordered" evidence="1">
    <location>
        <begin position="294"/>
        <end position="475"/>
    </location>
</feature>
<feature type="compositionally biased region" description="Polar residues" evidence="1">
    <location>
        <begin position="252"/>
        <end position="261"/>
    </location>
</feature>
<evidence type="ECO:0000313" key="2">
    <source>
        <dbReference type="EMBL" id="KAK3316589.1"/>
    </source>
</evidence>
<feature type="compositionally biased region" description="Polar residues" evidence="1">
    <location>
        <begin position="350"/>
        <end position="360"/>
    </location>
</feature>
<keyword evidence="3" id="KW-1185">Reference proteome</keyword>